<name>A0A6C0KAU1_9ZZZZ</name>
<dbReference type="AlphaFoldDB" id="A0A6C0KAU1"/>
<accession>A0A6C0KAU1</accession>
<dbReference type="Pfam" id="PF08241">
    <property type="entry name" value="Methyltransf_11"/>
    <property type="match status" value="1"/>
</dbReference>
<protein>
    <recommendedName>
        <fullName evidence="1">Methyltransferase type 11 domain-containing protein</fullName>
    </recommendedName>
</protein>
<dbReference type="SUPFAM" id="SSF53335">
    <property type="entry name" value="S-adenosyl-L-methionine-dependent methyltransferases"/>
    <property type="match status" value="1"/>
</dbReference>
<organism evidence="2">
    <name type="scientific">viral metagenome</name>
    <dbReference type="NCBI Taxonomy" id="1070528"/>
    <lineage>
        <taxon>unclassified sequences</taxon>
        <taxon>metagenomes</taxon>
        <taxon>organismal metagenomes</taxon>
    </lineage>
</organism>
<dbReference type="InterPro" id="IPR029063">
    <property type="entry name" value="SAM-dependent_MTases_sf"/>
</dbReference>
<dbReference type="GO" id="GO:0008757">
    <property type="term" value="F:S-adenosylmethionine-dependent methyltransferase activity"/>
    <property type="evidence" value="ECO:0007669"/>
    <property type="project" value="InterPro"/>
</dbReference>
<evidence type="ECO:0000313" key="2">
    <source>
        <dbReference type="EMBL" id="QHU13950.1"/>
    </source>
</evidence>
<evidence type="ECO:0000259" key="1">
    <source>
        <dbReference type="Pfam" id="PF08241"/>
    </source>
</evidence>
<dbReference type="EMBL" id="MN740828">
    <property type="protein sequence ID" value="QHU13950.1"/>
    <property type="molecule type" value="Genomic_DNA"/>
</dbReference>
<reference evidence="2" key="1">
    <citation type="journal article" date="2020" name="Nature">
        <title>Giant virus diversity and host interactions through global metagenomics.</title>
        <authorList>
            <person name="Schulz F."/>
            <person name="Roux S."/>
            <person name="Paez-Espino D."/>
            <person name="Jungbluth S."/>
            <person name="Walsh D.A."/>
            <person name="Denef V.J."/>
            <person name="McMahon K.D."/>
            <person name="Konstantinidis K.T."/>
            <person name="Eloe-Fadrosh E.A."/>
            <person name="Kyrpides N.C."/>
            <person name="Woyke T."/>
        </authorList>
    </citation>
    <scope>NUCLEOTIDE SEQUENCE</scope>
    <source>
        <strain evidence="2">GVMAG-S-1101182-85</strain>
    </source>
</reference>
<sequence>MEEDLTQDELLNLLKNPSSEEEIKQSAIEIEWQNAQKYERNWWVYYTGNHPVEIHKNNIEARFMMVDHGLPGKSVLDIGCGPLSLLQRIKVGTATALDPCHYGDLEKVYEKNGIRRLYKRGEDLSEADGTFDEAWIYNCLQHVLNPTQILENAMKVASIVRIFEWIHIDPYEGHLHKLTPELLRGPFMKEGSGWSVLYETTGKFFIGENEQYYVAIFKRNELKITSIDLYNM</sequence>
<dbReference type="InterPro" id="IPR013216">
    <property type="entry name" value="Methyltransf_11"/>
</dbReference>
<feature type="domain" description="Methyltransferase type 11" evidence="1">
    <location>
        <begin position="76"/>
        <end position="156"/>
    </location>
</feature>
<dbReference type="Gene3D" id="3.40.50.150">
    <property type="entry name" value="Vaccinia Virus protein VP39"/>
    <property type="match status" value="1"/>
</dbReference>
<proteinExistence type="predicted"/>